<organism evidence="6 7">
    <name type="scientific">Roseivivax lentus</name>
    <dbReference type="NCBI Taxonomy" id="633194"/>
    <lineage>
        <taxon>Bacteria</taxon>
        <taxon>Pseudomonadati</taxon>
        <taxon>Pseudomonadota</taxon>
        <taxon>Alphaproteobacteria</taxon>
        <taxon>Rhodobacterales</taxon>
        <taxon>Roseobacteraceae</taxon>
        <taxon>Roseivivax</taxon>
    </lineage>
</organism>
<evidence type="ECO:0000313" key="6">
    <source>
        <dbReference type="EMBL" id="SIS78435.1"/>
    </source>
</evidence>
<accession>A0A1N7LX67</accession>
<dbReference type="InterPro" id="IPR015500">
    <property type="entry name" value="Peptidase_S8_subtilisin-rel"/>
</dbReference>
<gene>
    <name evidence="6" type="ORF">SAMN05421759_103236</name>
</gene>
<evidence type="ECO:0000313" key="7">
    <source>
        <dbReference type="Proteomes" id="UP000186684"/>
    </source>
</evidence>
<dbReference type="Proteomes" id="UP000186684">
    <property type="component" value="Unassembled WGS sequence"/>
</dbReference>
<dbReference type="AlphaFoldDB" id="A0A1N7LX67"/>
<name>A0A1N7LX67_9RHOB</name>
<dbReference type="EMBL" id="FTOQ01000003">
    <property type="protein sequence ID" value="SIS78435.1"/>
    <property type="molecule type" value="Genomic_DNA"/>
</dbReference>
<dbReference type="OrthoDB" id="8390372at2"/>
<protein>
    <submittedName>
        <fullName evidence="6">Subtilase family protein</fullName>
    </submittedName>
</protein>
<dbReference type="InterPro" id="IPR036852">
    <property type="entry name" value="Peptidase_S8/S53_dom_sf"/>
</dbReference>
<dbReference type="RefSeq" id="WP_159441617.1">
    <property type="nucleotide sequence ID" value="NZ_FTOQ01000003.1"/>
</dbReference>
<evidence type="ECO:0000256" key="4">
    <source>
        <dbReference type="SAM" id="MobiDB-lite"/>
    </source>
</evidence>
<dbReference type="PRINTS" id="PR00723">
    <property type="entry name" value="SUBTILISIN"/>
</dbReference>
<dbReference type="GO" id="GO:0006508">
    <property type="term" value="P:proteolysis"/>
    <property type="evidence" value="ECO:0007669"/>
    <property type="project" value="UniProtKB-KW"/>
</dbReference>
<dbReference type="Pfam" id="PF00082">
    <property type="entry name" value="Peptidase_S8"/>
    <property type="match status" value="1"/>
</dbReference>
<keyword evidence="2" id="KW-0378">Hydrolase</keyword>
<dbReference type="CDD" id="cd00306">
    <property type="entry name" value="Peptidases_S8_S53"/>
    <property type="match status" value="1"/>
</dbReference>
<keyword evidence="3" id="KW-0720">Serine protease</keyword>
<proteinExistence type="predicted"/>
<feature type="region of interest" description="Disordered" evidence="4">
    <location>
        <begin position="428"/>
        <end position="448"/>
    </location>
</feature>
<dbReference type="STRING" id="633194.SAMN05421759_103236"/>
<keyword evidence="1" id="KW-0645">Protease</keyword>
<dbReference type="GO" id="GO:0004252">
    <property type="term" value="F:serine-type endopeptidase activity"/>
    <property type="evidence" value="ECO:0007669"/>
    <property type="project" value="InterPro"/>
</dbReference>
<reference evidence="7" key="1">
    <citation type="submission" date="2017-01" db="EMBL/GenBank/DDBJ databases">
        <authorList>
            <person name="Varghese N."/>
            <person name="Submissions S."/>
        </authorList>
    </citation>
    <scope>NUCLEOTIDE SEQUENCE [LARGE SCALE GENOMIC DNA]</scope>
    <source>
        <strain evidence="7">DSM 29430</strain>
    </source>
</reference>
<keyword evidence="7" id="KW-1185">Reference proteome</keyword>
<dbReference type="Gene3D" id="3.40.50.200">
    <property type="entry name" value="Peptidase S8/S53 domain"/>
    <property type="match status" value="1"/>
</dbReference>
<evidence type="ECO:0000256" key="1">
    <source>
        <dbReference type="ARBA" id="ARBA00022670"/>
    </source>
</evidence>
<feature type="domain" description="Peptidase S8/S53" evidence="5">
    <location>
        <begin position="49"/>
        <end position="308"/>
    </location>
</feature>
<sequence>MPRKSDTQPEGTGFRPAFHALWHLPMLGVVKDLKDYSGDPWDNADKDEKATRIAIIDTPVDHDHPNLAGAIDIGLMRDFSQGGNGAFVLHNLSDENMVSREALLAKIENSKKVLDEAIKEEAAWIESKKDEDRPKGVPLVPPSRLYGAHGTAVAGLIGARPACVKLRRPMFTPKDMAKTPQVVDLELPYCGINPFCRIIPVSVTANPSPEMVLGALEYTKLIEPDIVVIADSWDGALDSDGVVTDAWKDVDDALTDLCLNFIVLCAAGNDALDQPVYPASRCNDKTIRKIDGKINEINAPGPWAVGACGTDGKDLTYSPVQSTIVGHGGWMIKTLSTEVPIFDRERTRIDPWEIEDDLLGVPKNSEDFPLADIVTTDLPGRAGYNPSPYEHRPGPDEEQYEIASLFCRFAGTSAAVAIAAGLVSLLPSDSRRSTGRPPGKKPSEKGLEQLFDVELAKKLFKK</sequence>
<dbReference type="InterPro" id="IPR000209">
    <property type="entry name" value="Peptidase_S8/S53_dom"/>
</dbReference>
<dbReference type="SUPFAM" id="SSF52743">
    <property type="entry name" value="Subtilisin-like"/>
    <property type="match status" value="1"/>
</dbReference>
<evidence type="ECO:0000256" key="3">
    <source>
        <dbReference type="ARBA" id="ARBA00022825"/>
    </source>
</evidence>
<evidence type="ECO:0000256" key="2">
    <source>
        <dbReference type="ARBA" id="ARBA00022801"/>
    </source>
</evidence>
<evidence type="ECO:0000259" key="5">
    <source>
        <dbReference type="Pfam" id="PF00082"/>
    </source>
</evidence>